<gene>
    <name evidence="2" type="ORF">ACK2TP_06785</name>
</gene>
<keyword evidence="1" id="KW-0472">Membrane</keyword>
<feature type="transmembrane region" description="Helical" evidence="1">
    <location>
        <begin position="46"/>
        <end position="67"/>
    </location>
</feature>
<organism evidence="2 3">
    <name type="scientific">Terriglobus aquaticus</name>
    <dbReference type="NCBI Taxonomy" id="940139"/>
    <lineage>
        <taxon>Bacteria</taxon>
        <taxon>Pseudomonadati</taxon>
        <taxon>Acidobacteriota</taxon>
        <taxon>Terriglobia</taxon>
        <taxon>Terriglobales</taxon>
        <taxon>Acidobacteriaceae</taxon>
        <taxon>Terriglobus</taxon>
    </lineage>
</organism>
<accession>A0ABW9KI41</accession>
<feature type="transmembrane region" description="Helical" evidence="1">
    <location>
        <begin position="261"/>
        <end position="280"/>
    </location>
</feature>
<feature type="transmembrane region" description="Helical" evidence="1">
    <location>
        <begin position="325"/>
        <end position="346"/>
    </location>
</feature>
<evidence type="ECO:0000313" key="2">
    <source>
        <dbReference type="EMBL" id="MFN2975462.1"/>
    </source>
</evidence>
<evidence type="ECO:0000256" key="1">
    <source>
        <dbReference type="SAM" id="Phobius"/>
    </source>
</evidence>
<comment type="caution">
    <text evidence="2">The sequence shown here is derived from an EMBL/GenBank/DDBJ whole genome shotgun (WGS) entry which is preliminary data.</text>
</comment>
<feature type="transmembrane region" description="Helical" evidence="1">
    <location>
        <begin position="12"/>
        <end position="34"/>
    </location>
</feature>
<feature type="transmembrane region" description="Helical" evidence="1">
    <location>
        <begin position="177"/>
        <end position="195"/>
    </location>
</feature>
<keyword evidence="3" id="KW-1185">Reference proteome</keyword>
<keyword evidence="1" id="KW-1133">Transmembrane helix</keyword>
<feature type="transmembrane region" description="Helical" evidence="1">
    <location>
        <begin position="99"/>
        <end position="119"/>
    </location>
</feature>
<reference evidence="2 3" key="1">
    <citation type="submission" date="2024-12" db="EMBL/GenBank/DDBJ databases">
        <authorList>
            <person name="Lee Y."/>
        </authorList>
    </citation>
    <scope>NUCLEOTIDE SEQUENCE [LARGE SCALE GENOMIC DNA]</scope>
    <source>
        <strain evidence="2 3">03SUJ4</strain>
    </source>
</reference>
<name>A0ABW9KI41_9BACT</name>
<feature type="transmembrane region" description="Helical" evidence="1">
    <location>
        <begin position="292"/>
        <end position="313"/>
    </location>
</feature>
<feature type="transmembrane region" description="Helical" evidence="1">
    <location>
        <begin position="139"/>
        <end position="165"/>
    </location>
</feature>
<evidence type="ECO:0008006" key="4">
    <source>
        <dbReference type="Google" id="ProtNLM"/>
    </source>
</evidence>
<sequence length="505" mass="56696">MLGWMLLHDPSWSHMIYAWKQGADGGGFLFYLLGRGWFAIFGASDLAFRLFSATCFGAAFCITWAAARRFYSVGAVAFAMFNTWFFSPSIVTHMAEGRFYGLLMLSTSLVVALAFRIHGQEAIEHRSTRTSMGLCLLTFFLHGLLTASHTLGILYSAALLLGAIVLDAGRRRFQWPLYAAAAASWILLLPERTAIRASAQVGKPWFWTRPPGPLRFIGAFTSFSREITVLLFVMCILVFASQNRSARQTISAVAQAFSKRRAVYVVVGALCLVPVGMAIGSHIGTSLFIDRYLLPLNIATALITMELVHLVNWHNLRLGPDSGKYVRPLRLAAGGLFALALLYSVFVDLRQHPIQSSNYTDRLTAQLPKGAPVVCEDAWAFTELIGRQHSSGVLYTYLLDWPQSIRSDAPRLEVTQYHLMENWKRVGYFSGSIYTRDDFLQHHDRFFVLTRQITPADRFGRFIGNPLAERFAHTPGYQVRMYAKGDPHNLEDPNVWLVCRENCSP</sequence>
<dbReference type="Proteomes" id="UP001634747">
    <property type="component" value="Unassembled WGS sequence"/>
</dbReference>
<keyword evidence="1" id="KW-0812">Transmembrane</keyword>
<feature type="transmembrane region" description="Helical" evidence="1">
    <location>
        <begin position="73"/>
        <end position="92"/>
    </location>
</feature>
<proteinExistence type="predicted"/>
<feature type="transmembrane region" description="Helical" evidence="1">
    <location>
        <begin position="215"/>
        <end position="240"/>
    </location>
</feature>
<evidence type="ECO:0000313" key="3">
    <source>
        <dbReference type="Proteomes" id="UP001634747"/>
    </source>
</evidence>
<dbReference type="RefSeq" id="WP_344687768.1">
    <property type="nucleotide sequence ID" value="NZ_BAABBH010000001.1"/>
</dbReference>
<dbReference type="EMBL" id="JBJYXY010000001">
    <property type="protein sequence ID" value="MFN2975462.1"/>
    <property type="molecule type" value="Genomic_DNA"/>
</dbReference>
<protein>
    <recommendedName>
        <fullName evidence="4">Glycosyltransferase RgtA/B/C/D-like domain-containing protein</fullName>
    </recommendedName>
</protein>